<dbReference type="GO" id="GO:0006412">
    <property type="term" value="P:translation"/>
    <property type="evidence" value="ECO:0007669"/>
    <property type="project" value="InterPro"/>
</dbReference>
<dbReference type="RefSeq" id="YP_009138118.1">
    <property type="nucleotide sequence ID" value="NC_027060.1"/>
</dbReference>
<organism evidence="5">
    <name type="scientific">Lobosphaera incisa</name>
    <dbReference type="NCBI Taxonomy" id="312850"/>
    <lineage>
        <taxon>Eukaryota</taxon>
        <taxon>Viridiplantae</taxon>
        <taxon>Chlorophyta</taxon>
        <taxon>core chlorophytes</taxon>
        <taxon>Trebouxiophyceae</taxon>
        <taxon>Trebouxiales</taxon>
        <taxon>Trebouxiaceae</taxon>
        <taxon>Lobosphaera</taxon>
    </lineage>
</organism>
<proteinExistence type="inferred from homology"/>
<evidence type="ECO:0000256" key="3">
    <source>
        <dbReference type="ARBA" id="ARBA00023274"/>
    </source>
</evidence>
<dbReference type="InterPro" id="IPR001848">
    <property type="entry name" value="Ribosomal_uS10"/>
</dbReference>
<dbReference type="InterPro" id="IPR036838">
    <property type="entry name" value="Ribosomal_uS10_dom_sf"/>
</dbReference>
<feature type="domain" description="Small ribosomal subunit protein uS10" evidence="4">
    <location>
        <begin position="5"/>
        <end position="102"/>
    </location>
</feature>
<evidence type="ECO:0000313" key="5">
    <source>
        <dbReference type="EMBL" id="AKF78676.1"/>
    </source>
</evidence>
<evidence type="ECO:0000256" key="1">
    <source>
        <dbReference type="ARBA" id="ARBA00007102"/>
    </source>
</evidence>
<evidence type="ECO:0000259" key="4">
    <source>
        <dbReference type="SMART" id="SM01403"/>
    </source>
</evidence>
<dbReference type="InterPro" id="IPR027486">
    <property type="entry name" value="Ribosomal_uS10_dom"/>
</dbReference>
<dbReference type="PANTHER" id="PTHR11700">
    <property type="entry name" value="30S RIBOSOMAL PROTEIN S10 FAMILY MEMBER"/>
    <property type="match status" value="1"/>
</dbReference>
<dbReference type="SMART" id="SM01403">
    <property type="entry name" value="Ribosomal_S10"/>
    <property type="match status" value="1"/>
</dbReference>
<sequence>MQQIDINLRSFDNYYIKKSLQKIYRINQVLNGKIIYFLGFPTTKKKFTVLRSPHIDKKSREQFELQRKKTCLSISVENVKTVSLFLFLLKNSELPGVELSISVTYSTFF</sequence>
<dbReference type="AlphaFoldDB" id="A0A0F7BI86"/>
<keyword evidence="5" id="KW-0496">Mitochondrion</keyword>
<dbReference type="SUPFAM" id="SSF54999">
    <property type="entry name" value="Ribosomal protein S10"/>
    <property type="match status" value="1"/>
</dbReference>
<name>A0A0F7BI86_9CHLO</name>
<evidence type="ECO:0000256" key="2">
    <source>
        <dbReference type="ARBA" id="ARBA00022980"/>
    </source>
</evidence>
<dbReference type="PRINTS" id="PR00971">
    <property type="entry name" value="RIBOSOMALS10"/>
</dbReference>
<dbReference type="HAMAP" id="MF_00508">
    <property type="entry name" value="Ribosomal_uS10"/>
    <property type="match status" value="1"/>
</dbReference>
<dbReference type="EMBL" id="KP902678">
    <property type="protein sequence ID" value="AKF78676.1"/>
    <property type="molecule type" value="Genomic_DNA"/>
</dbReference>
<keyword evidence="2 5" id="KW-0689">Ribosomal protein</keyword>
<dbReference type="GO" id="GO:1990904">
    <property type="term" value="C:ribonucleoprotein complex"/>
    <property type="evidence" value="ECO:0007669"/>
    <property type="project" value="UniProtKB-KW"/>
</dbReference>
<dbReference type="Pfam" id="PF00338">
    <property type="entry name" value="Ribosomal_S10"/>
    <property type="match status" value="1"/>
</dbReference>
<reference evidence="5" key="1">
    <citation type="journal article" date="2015" name="BMC Genomics">
        <title>The complete mitochondrial genome sequence of the green microalga Lobosphaera (Parietochloris) incisa reveals a new type of palindromic repetitive repeat.</title>
        <authorList>
            <person name="Tourasse N.J."/>
            <person name="Shtaida N."/>
            <person name="Khozin-Goldberg I."/>
            <person name="Boussiba S."/>
            <person name="Vallon O."/>
        </authorList>
    </citation>
    <scope>NUCLEOTIDE SEQUENCE</scope>
    <source>
        <strain evidence="5">SAG 2468</strain>
    </source>
</reference>
<protein>
    <submittedName>
        <fullName evidence="5">Ribosomal protein S10</fullName>
    </submittedName>
</protein>
<dbReference type="GO" id="GO:0005840">
    <property type="term" value="C:ribosome"/>
    <property type="evidence" value="ECO:0007669"/>
    <property type="project" value="UniProtKB-KW"/>
</dbReference>
<gene>
    <name evidence="5" type="primary">rps10</name>
    <name evidence="5" type="ORF">LOBIN_mt063</name>
</gene>
<geneLocation type="mitochondrion" evidence="5"/>
<keyword evidence="3" id="KW-0687">Ribonucleoprotein</keyword>
<accession>A0A0F7BI86</accession>
<dbReference type="GeneID" id="24284998"/>
<dbReference type="GO" id="GO:0003735">
    <property type="term" value="F:structural constituent of ribosome"/>
    <property type="evidence" value="ECO:0007669"/>
    <property type="project" value="InterPro"/>
</dbReference>
<dbReference type="Gene3D" id="3.30.70.600">
    <property type="entry name" value="Ribosomal protein S10 domain"/>
    <property type="match status" value="1"/>
</dbReference>
<comment type="similarity">
    <text evidence="1">Belongs to the universal ribosomal protein uS10 family.</text>
</comment>